<feature type="transmembrane region" description="Helical" evidence="1">
    <location>
        <begin position="50"/>
        <end position="69"/>
    </location>
</feature>
<evidence type="ECO:0000256" key="1">
    <source>
        <dbReference type="SAM" id="Phobius"/>
    </source>
</evidence>
<keyword evidence="1" id="KW-0472">Membrane</keyword>
<evidence type="ECO:0000259" key="2">
    <source>
        <dbReference type="Pfam" id="PF02517"/>
    </source>
</evidence>
<proteinExistence type="predicted"/>
<feature type="transmembrane region" description="Helical" evidence="1">
    <location>
        <begin position="183"/>
        <end position="199"/>
    </location>
</feature>
<feature type="transmembrane region" description="Helical" evidence="1">
    <location>
        <begin position="89"/>
        <end position="108"/>
    </location>
</feature>
<dbReference type="Proteomes" id="UP000248132">
    <property type="component" value="Unassembled WGS sequence"/>
</dbReference>
<dbReference type="GO" id="GO:0080120">
    <property type="term" value="P:CAAX-box protein maturation"/>
    <property type="evidence" value="ECO:0007669"/>
    <property type="project" value="UniProtKB-ARBA"/>
</dbReference>
<feature type="transmembrane region" description="Helical" evidence="1">
    <location>
        <begin position="204"/>
        <end position="222"/>
    </location>
</feature>
<evidence type="ECO:0000313" key="4">
    <source>
        <dbReference type="Proteomes" id="UP000248132"/>
    </source>
</evidence>
<dbReference type="EMBL" id="QKMR01000009">
    <property type="protein sequence ID" value="PYG87827.1"/>
    <property type="molecule type" value="Genomic_DNA"/>
</dbReference>
<dbReference type="GO" id="GO:0004175">
    <property type="term" value="F:endopeptidase activity"/>
    <property type="evidence" value="ECO:0007669"/>
    <property type="project" value="UniProtKB-ARBA"/>
</dbReference>
<feature type="transmembrane region" description="Helical" evidence="1">
    <location>
        <begin position="128"/>
        <end position="146"/>
    </location>
</feature>
<dbReference type="InterPro" id="IPR003675">
    <property type="entry name" value="Rce1/LyrA-like_dom"/>
</dbReference>
<gene>
    <name evidence="3" type="ORF">LY28_01847</name>
</gene>
<dbReference type="Pfam" id="PF02517">
    <property type="entry name" value="Rce1-like"/>
    <property type="match status" value="1"/>
</dbReference>
<name>A0A318Y6X2_9FIRM</name>
<feature type="transmembrane region" description="Helical" evidence="1">
    <location>
        <begin position="234"/>
        <end position="252"/>
    </location>
</feature>
<evidence type="ECO:0000313" key="3">
    <source>
        <dbReference type="EMBL" id="PYG87827.1"/>
    </source>
</evidence>
<accession>A0A318Y6X2</accession>
<sequence>MKRVCKMLGLNMLYIAAYFAIFKTAVYLWYNILKNNSAIGGWVGENQLGLVVLNDICAIPIFAVLVYLVKKQSILEVAQVKCINVRNAALSVMTGIGMGMFLINFLGLPQIQQISKFDELIEYIYDSNLLVFAGFVIIGTFFKEVLFRGLIFNELSKAMPLFLAIILDAVIYGALFFNFNPPLTIFGILGNVVVILVYYKAETIWAPYIAQATNNICIYFMRNFSGDFFEGLRIPGLILSAAVIGTALFLMYGKKQISDVRKDSESLAE</sequence>
<dbReference type="RefSeq" id="WP_110461882.1">
    <property type="nucleotide sequence ID" value="NZ_QKMR01000009.1"/>
</dbReference>
<keyword evidence="4" id="KW-1185">Reference proteome</keyword>
<organism evidence="3 4">
    <name type="scientific">Ruminiclostridium sufflavum DSM 19573</name>
    <dbReference type="NCBI Taxonomy" id="1121337"/>
    <lineage>
        <taxon>Bacteria</taxon>
        <taxon>Bacillati</taxon>
        <taxon>Bacillota</taxon>
        <taxon>Clostridia</taxon>
        <taxon>Eubacteriales</taxon>
        <taxon>Oscillospiraceae</taxon>
        <taxon>Ruminiclostridium</taxon>
    </lineage>
</organism>
<feature type="transmembrane region" description="Helical" evidence="1">
    <location>
        <begin position="12"/>
        <end position="30"/>
    </location>
</feature>
<protein>
    <recommendedName>
        <fullName evidence="2">CAAX prenyl protease 2/Lysostaphin resistance protein A-like domain-containing protein</fullName>
    </recommendedName>
</protein>
<comment type="caution">
    <text evidence="3">The sequence shown here is derived from an EMBL/GenBank/DDBJ whole genome shotgun (WGS) entry which is preliminary data.</text>
</comment>
<dbReference type="OrthoDB" id="4177129at2"/>
<feature type="transmembrane region" description="Helical" evidence="1">
    <location>
        <begin position="158"/>
        <end position="177"/>
    </location>
</feature>
<keyword evidence="1" id="KW-1133">Transmembrane helix</keyword>
<keyword evidence="1" id="KW-0812">Transmembrane</keyword>
<dbReference type="AlphaFoldDB" id="A0A318Y6X2"/>
<feature type="domain" description="CAAX prenyl protease 2/Lysostaphin resistance protein A-like" evidence="2">
    <location>
        <begin position="128"/>
        <end position="216"/>
    </location>
</feature>
<reference evidence="3 4" key="1">
    <citation type="submission" date="2018-06" db="EMBL/GenBank/DDBJ databases">
        <title>Genomic Encyclopedia of Type Strains, Phase I: the one thousand microbial genomes (KMG-I) project.</title>
        <authorList>
            <person name="Kyrpides N."/>
        </authorList>
    </citation>
    <scope>NUCLEOTIDE SEQUENCE [LARGE SCALE GENOMIC DNA]</scope>
    <source>
        <strain evidence="3 4">DSM 19573</strain>
    </source>
</reference>